<dbReference type="SMART" id="SM00332">
    <property type="entry name" value="PP2Cc"/>
    <property type="match status" value="1"/>
</dbReference>
<evidence type="ECO:0000313" key="18">
    <source>
        <dbReference type="Proteomes" id="UP001479436"/>
    </source>
</evidence>
<dbReference type="InterPro" id="IPR050216">
    <property type="entry name" value="LRR_domain-containing"/>
</dbReference>
<dbReference type="InterPro" id="IPR000159">
    <property type="entry name" value="RA_dom"/>
</dbReference>
<dbReference type="InterPro" id="IPR029787">
    <property type="entry name" value="Nucleotide_cyclase"/>
</dbReference>
<evidence type="ECO:0000256" key="4">
    <source>
        <dbReference type="ARBA" id="ARBA00021420"/>
    </source>
</evidence>
<proteinExistence type="inferred from homology"/>
<keyword evidence="8" id="KW-0460">Magnesium</keyword>
<keyword evidence="5" id="KW-0433">Leucine-rich repeat</keyword>
<feature type="compositionally biased region" description="Polar residues" evidence="13">
    <location>
        <begin position="80"/>
        <end position="105"/>
    </location>
</feature>
<evidence type="ECO:0000313" key="17">
    <source>
        <dbReference type="EMBL" id="KAK9767891.1"/>
    </source>
</evidence>
<sequence length="1820" mass="204328">MRNPGSNKQETSTAADTHTKNSLYHHDCVSLDRLKAEPTISHYPIDKTGVPNINIYPSPSPSYQENFQKEPIFISEDAESTLTKPRSNSGLQLSFSHQKRSSSPDFTPKSPFHPNSLTPTRELRKSSSSSHLALNHTPSRTSSMTLDSTRENKDNGHISMISNFESSGSSNSNTYQSQSGVWKSFKNKLGKFKSKDRVGSTEVDNNRKGSHSSDKSLISDESSSYLPKRRGSDGSWSRHRKRSEEELQPIRGINGFDLEMDGIVNPEAIARANNRLHTASFIEGGDNAINLEEWNNTLHRKESAEAWIPPESWAVVLPSSSQQITDDEEEDYQEVQQIENEKSLASNEPYCIRIFREDSTFGTVTVPIHIVAADLCEILGRKFFLTEPSKYNLYVQRHGLVRIFAAQERPIQYLKRMLEQMGYTSKDKLRDQCREDNTYLCRFTFSLTSLQATNVESWPASFHEVDLPSRNLQTVPILLFKHASIIVTLNLSKNLMLDIPSDFIQVCTSLMDLKLRNNEYKHIPNSIRYASKLECLDLSHNRLKEVESGQLHSIPNLKKLFLFNNRINILPPEFIELKSLTVLDISNNKFTEFPNSVCELINLKELYVSYNRLHLLPETIGKLVNLEVLHLSCNQISGSLPKGFQNLRQLIELDIHQNKIHDLDVLASLPQLERLFSDHNSVSNLTAQFQLLKHLTLSKNHLTQFNLSCVSNTLTDLNLSSSKLSTLPDDVFEHLGGLQRLKLDNNHLGTLPNCIGALKNLQVLSCTNNLLGSLPTEIAGLLDLRVLDVHNNNLKTLPEEFWWCPRLTVLNASSNLLETFPAPSASPPTFSSESPTSPIASVKETPLSRTAPPPLTLCIQKLFLGDNRLTDDVFPLIGLLTELRVLNVSFNAIYEIPPNTLFGLVNLVELYLSGNQISSLPTDEIERLRSLRILHVNANKLHTLPAELGKIGKLEVLDVGSNNLKYNISNWPYDWNWNWNRELRYLNLSGNKRLQIKNNHTDLNPNRERNLADFSSLQVLSVLGLMDVTLMVGVPEETENRRIRTSTSEVNHMSYGMADYLGPSGVLCSWDLAVPRFRSSESECLFALFDSLNVKRGGSAFSKYLNDWFTYQFTSELKKLREPSETAEDALRRTFLGIEKELGTQFIEKGRNAGASALVTYICDKTLYVANVGDALAVISRGSSAQLISTPHSPCSQKEINRIRDSAGWISSNGFVGGQVGVSRCFGQFNLLPAVNANPAIQVVELCEQDEFVIMASKGLWDHVSYQTAVDIACTSRFDLMLATQKLRDFAITYGASESIVVMIIGVGDLFNKRPRQGLNGGHQPSQPGKGMFGFAEGYDEANLYRKNRRGKDELPGDSTLARLDREVQPPKGTVAMVFTDIKNSTFLWETLPNAMNSAIKIHNKILRRLLRAIGGYEVKTEGDAFMVSFPTVAAALRWCLTVQLQLLQADWPQEILNSEDGQEIFGPGLTNELLYRGLSVRMGLHYGKPVCENDPITNRMDYFGPMVNRSARICSVADGGQICVSSDVINEINNLEGIFDESSESEVPEDLPTNELGRDELALKQLRIEIVKLGERKLKGLENPEELSLIYPRSLLARWVRWQQAQTKEEPVAIYERAFMQTIDPALVRSLGYICIRLERVASGNTSLMNRRASRTDYLSGLLTFHVKDNAEDHELIRILEGLVTRIENAYSTIYLRKYESIAATVAEVFGEEFNLSNIDLDDFRKALGQLRDMLTADNKNSRPQISDDSPIPPTNCISAISVEDTVAEDPHPSTPPARNSVNSAYQSKIRPLGMVVTKEMSDPFLQELASPKTEENHA</sequence>
<dbReference type="SUPFAM" id="SSF52058">
    <property type="entry name" value="L domain-like"/>
    <property type="match status" value="2"/>
</dbReference>
<accession>A0ABR2X2K7</accession>
<dbReference type="Gene3D" id="3.80.10.10">
    <property type="entry name" value="Ribonuclease Inhibitor"/>
    <property type="match status" value="4"/>
</dbReference>
<evidence type="ECO:0000259" key="14">
    <source>
        <dbReference type="PROSITE" id="PS50125"/>
    </source>
</evidence>
<feature type="region of interest" description="Disordered" evidence="13">
    <location>
        <begin position="1"/>
        <end position="24"/>
    </location>
</feature>
<keyword evidence="18" id="KW-1185">Reference proteome</keyword>
<evidence type="ECO:0000256" key="1">
    <source>
        <dbReference type="ARBA" id="ARBA00001593"/>
    </source>
</evidence>
<keyword evidence="10 17" id="KW-0456">Lyase</keyword>
<feature type="region of interest" description="Disordered" evidence="13">
    <location>
        <begin position="1767"/>
        <end position="1787"/>
    </location>
</feature>
<dbReference type="GO" id="GO:0004016">
    <property type="term" value="F:adenylate cyclase activity"/>
    <property type="evidence" value="ECO:0007669"/>
    <property type="project" value="UniProtKB-EC"/>
</dbReference>
<evidence type="ECO:0000256" key="9">
    <source>
        <dbReference type="ARBA" id="ARBA00022998"/>
    </source>
</evidence>
<feature type="compositionally biased region" description="Polar residues" evidence="13">
    <location>
        <begin position="1"/>
        <end position="22"/>
    </location>
</feature>
<dbReference type="Pfam" id="PF00211">
    <property type="entry name" value="Guanylate_cyc"/>
    <property type="match status" value="1"/>
</dbReference>
<dbReference type="EC" id="4.6.1.1" evidence="3"/>
<dbReference type="SUPFAM" id="SSF55073">
    <property type="entry name" value="Nucleotide cyclase"/>
    <property type="match status" value="1"/>
</dbReference>
<dbReference type="InterPro" id="IPR001611">
    <property type="entry name" value="Leu-rich_rpt"/>
</dbReference>
<evidence type="ECO:0000256" key="11">
    <source>
        <dbReference type="ARBA" id="ARBA00032597"/>
    </source>
</evidence>
<comment type="similarity">
    <text evidence="2">Belongs to the adenylyl cyclase class-3 family.</text>
</comment>
<dbReference type="InterPro" id="IPR036457">
    <property type="entry name" value="PPM-type-like_dom_sf"/>
</dbReference>
<feature type="region of interest" description="Disordered" evidence="13">
    <location>
        <begin position="193"/>
        <end position="244"/>
    </location>
</feature>
<keyword evidence="7" id="KW-0677">Repeat</keyword>
<name>A0ABR2X2K7_9FUNG</name>
<reference evidence="17 18" key="1">
    <citation type="submission" date="2023-04" db="EMBL/GenBank/DDBJ databases">
        <title>Genome of Basidiobolus ranarum AG-B5.</title>
        <authorList>
            <person name="Stajich J.E."/>
            <person name="Carter-House D."/>
            <person name="Gryganskyi A."/>
        </authorList>
    </citation>
    <scope>NUCLEOTIDE SEQUENCE [LARGE SCALE GENOMIC DNA]</scope>
    <source>
        <strain evidence="17 18">AG-B5</strain>
    </source>
</reference>
<evidence type="ECO:0000256" key="7">
    <source>
        <dbReference type="ARBA" id="ARBA00022737"/>
    </source>
</evidence>
<dbReference type="Pfam" id="PF13855">
    <property type="entry name" value="LRR_8"/>
    <property type="match status" value="5"/>
</dbReference>
<dbReference type="InterPro" id="IPR032675">
    <property type="entry name" value="LRR_dom_sf"/>
</dbReference>
<feature type="region of interest" description="Disordered" evidence="13">
    <location>
        <begin position="80"/>
        <end position="177"/>
    </location>
</feature>
<evidence type="ECO:0000256" key="3">
    <source>
        <dbReference type="ARBA" id="ARBA00012201"/>
    </source>
</evidence>
<dbReference type="EMBL" id="JASJQH010000047">
    <property type="protein sequence ID" value="KAK9767891.1"/>
    <property type="molecule type" value="Genomic_DNA"/>
</dbReference>
<keyword evidence="9" id="KW-0115">cAMP biosynthesis</keyword>
<feature type="compositionally biased region" description="Basic and acidic residues" evidence="13">
    <location>
        <begin position="193"/>
        <end position="218"/>
    </location>
</feature>
<feature type="compositionally biased region" description="Low complexity" evidence="13">
    <location>
        <begin position="159"/>
        <end position="177"/>
    </location>
</feature>
<dbReference type="SMART" id="SM00044">
    <property type="entry name" value="CYCc"/>
    <property type="match status" value="1"/>
</dbReference>
<evidence type="ECO:0000256" key="13">
    <source>
        <dbReference type="SAM" id="MobiDB-lite"/>
    </source>
</evidence>
<evidence type="ECO:0000259" key="15">
    <source>
        <dbReference type="PROSITE" id="PS50200"/>
    </source>
</evidence>
<feature type="region of interest" description="Disordered" evidence="13">
    <location>
        <begin position="42"/>
        <end position="64"/>
    </location>
</feature>
<dbReference type="Pfam" id="PF23010">
    <property type="entry name" value="RA_3"/>
    <property type="match status" value="1"/>
</dbReference>
<dbReference type="SMART" id="SM00369">
    <property type="entry name" value="LRR_TYP"/>
    <property type="match status" value="13"/>
</dbReference>
<dbReference type="Pfam" id="PF00481">
    <property type="entry name" value="PP2C"/>
    <property type="match status" value="1"/>
</dbReference>
<dbReference type="PANTHER" id="PTHR48051:SF1">
    <property type="entry name" value="RAS SUPPRESSOR PROTEIN 1"/>
    <property type="match status" value="1"/>
</dbReference>
<comment type="caution">
    <text evidence="17">The sequence shown here is derived from an EMBL/GenBank/DDBJ whole genome shotgun (WGS) entry which is preliminary data.</text>
</comment>
<feature type="compositionally biased region" description="Polar residues" evidence="13">
    <location>
        <begin position="126"/>
        <end position="147"/>
    </location>
</feature>
<evidence type="ECO:0000256" key="8">
    <source>
        <dbReference type="ARBA" id="ARBA00022842"/>
    </source>
</evidence>
<dbReference type="InterPro" id="IPR003591">
    <property type="entry name" value="Leu-rich_rpt_typical-subtyp"/>
</dbReference>
<dbReference type="CDD" id="cd07302">
    <property type="entry name" value="CHD"/>
    <property type="match status" value="1"/>
</dbReference>
<dbReference type="InterPro" id="IPR001932">
    <property type="entry name" value="PPM-type_phosphatase-like_dom"/>
</dbReference>
<evidence type="ECO:0000256" key="12">
    <source>
        <dbReference type="ARBA" id="ARBA00032637"/>
    </source>
</evidence>
<dbReference type="InterPro" id="IPR001054">
    <property type="entry name" value="A/G_cyclase"/>
</dbReference>
<dbReference type="PROSITE" id="PS50125">
    <property type="entry name" value="GUANYLATE_CYCLASE_2"/>
    <property type="match status" value="1"/>
</dbReference>
<dbReference type="SMART" id="SM00365">
    <property type="entry name" value="LRR_SD22"/>
    <property type="match status" value="6"/>
</dbReference>
<evidence type="ECO:0000256" key="6">
    <source>
        <dbReference type="ARBA" id="ARBA00022723"/>
    </source>
</evidence>
<dbReference type="Proteomes" id="UP001479436">
    <property type="component" value="Unassembled WGS sequence"/>
</dbReference>
<dbReference type="Gene3D" id="3.30.70.1230">
    <property type="entry name" value="Nucleotide cyclase"/>
    <property type="match status" value="1"/>
</dbReference>
<dbReference type="Gene3D" id="3.60.40.10">
    <property type="entry name" value="PPM-type phosphatase domain"/>
    <property type="match status" value="1"/>
</dbReference>
<evidence type="ECO:0000256" key="5">
    <source>
        <dbReference type="ARBA" id="ARBA00022614"/>
    </source>
</evidence>
<comment type="catalytic activity">
    <reaction evidence="1">
        <text>ATP = 3',5'-cyclic AMP + diphosphate</text>
        <dbReference type="Rhea" id="RHEA:15389"/>
        <dbReference type="ChEBI" id="CHEBI:30616"/>
        <dbReference type="ChEBI" id="CHEBI:33019"/>
        <dbReference type="ChEBI" id="CHEBI:58165"/>
        <dbReference type="EC" id="4.6.1.1"/>
    </reaction>
</comment>
<dbReference type="PANTHER" id="PTHR48051">
    <property type="match status" value="1"/>
</dbReference>
<protein>
    <recommendedName>
        <fullName evidence="4">Adenylate cyclase</fullName>
        <ecNumber evidence="3">4.6.1.1</ecNumber>
    </recommendedName>
    <alternativeName>
        <fullName evidence="11">ATP pyrophosphate-lyase</fullName>
    </alternativeName>
    <alternativeName>
        <fullName evidence="12">Adenylyl cyclase</fullName>
    </alternativeName>
</protein>
<feature type="domain" description="Ras-associating" evidence="15">
    <location>
        <begin position="348"/>
        <end position="438"/>
    </location>
</feature>
<dbReference type="InterPro" id="IPR055071">
    <property type="entry name" value="RA_PHLPP-like"/>
</dbReference>
<evidence type="ECO:0000259" key="16">
    <source>
        <dbReference type="PROSITE" id="PS51746"/>
    </source>
</evidence>
<keyword evidence="6" id="KW-0479">Metal-binding</keyword>
<dbReference type="PROSITE" id="PS51450">
    <property type="entry name" value="LRR"/>
    <property type="match status" value="5"/>
</dbReference>
<dbReference type="PROSITE" id="PS51746">
    <property type="entry name" value="PPM_2"/>
    <property type="match status" value="1"/>
</dbReference>
<dbReference type="SMART" id="SM00364">
    <property type="entry name" value="LRR_BAC"/>
    <property type="match status" value="10"/>
</dbReference>
<evidence type="ECO:0000256" key="2">
    <source>
        <dbReference type="ARBA" id="ARBA00005381"/>
    </source>
</evidence>
<gene>
    <name evidence="17" type="primary">CYR1_1</name>
    <name evidence="17" type="ORF">K7432_001915</name>
</gene>
<dbReference type="PROSITE" id="PS50200">
    <property type="entry name" value="RA"/>
    <property type="match status" value="1"/>
</dbReference>
<evidence type="ECO:0000256" key="10">
    <source>
        <dbReference type="ARBA" id="ARBA00023239"/>
    </source>
</evidence>
<feature type="compositionally biased region" description="Polar residues" evidence="13">
    <location>
        <begin position="1778"/>
        <end position="1787"/>
    </location>
</feature>
<organism evidence="17 18">
    <name type="scientific">Basidiobolus ranarum</name>
    <dbReference type="NCBI Taxonomy" id="34480"/>
    <lineage>
        <taxon>Eukaryota</taxon>
        <taxon>Fungi</taxon>
        <taxon>Fungi incertae sedis</taxon>
        <taxon>Zoopagomycota</taxon>
        <taxon>Entomophthoromycotina</taxon>
        <taxon>Basidiobolomycetes</taxon>
        <taxon>Basidiobolales</taxon>
        <taxon>Basidiobolaceae</taxon>
        <taxon>Basidiobolus</taxon>
    </lineage>
</organism>
<dbReference type="SMART" id="SM00314">
    <property type="entry name" value="RA"/>
    <property type="match status" value="1"/>
</dbReference>
<feature type="domain" description="PPM-type phosphatase" evidence="16">
    <location>
        <begin position="1054"/>
        <end position="1307"/>
    </location>
</feature>
<feature type="domain" description="Guanylate cyclase" evidence="14">
    <location>
        <begin position="1376"/>
        <end position="1515"/>
    </location>
</feature>
<feature type="compositionally biased region" description="Low complexity" evidence="13">
    <location>
        <begin position="51"/>
        <end position="63"/>
    </location>
</feature>
<dbReference type="SUPFAM" id="SSF81606">
    <property type="entry name" value="PP2C-like"/>
    <property type="match status" value="1"/>
</dbReference>
<dbReference type="CDD" id="cd17214">
    <property type="entry name" value="RA_CYR1_like"/>
    <property type="match status" value="1"/>
</dbReference>
<dbReference type="CDD" id="cd00143">
    <property type="entry name" value="PP2Cc"/>
    <property type="match status" value="1"/>
</dbReference>